<dbReference type="RefSeq" id="WP_260593654.1">
    <property type="nucleotide sequence ID" value="NZ_CP104003.1"/>
</dbReference>
<gene>
    <name evidence="3" type="ORF">N0B31_21250</name>
</gene>
<organism evidence="3 4">
    <name type="scientific">Salinirubellus salinus</name>
    <dbReference type="NCBI Taxonomy" id="1364945"/>
    <lineage>
        <taxon>Archaea</taxon>
        <taxon>Methanobacteriati</taxon>
        <taxon>Methanobacteriota</taxon>
        <taxon>Stenosarchaea group</taxon>
        <taxon>Halobacteria</taxon>
        <taxon>Halobacteriales</taxon>
        <taxon>Natronomonadaceae</taxon>
        <taxon>Salinirubellus</taxon>
    </lineage>
</organism>
<evidence type="ECO:0000256" key="1">
    <source>
        <dbReference type="SAM" id="Coils"/>
    </source>
</evidence>
<proteinExistence type="predicted"/>
<feature type="domain" description="Peptidase S74" evidence="2">
    <location>
        <begin position="80"/>
        <end position="188"/>
    </location>
</feature>
<dbReference type="EMBL" id="CP104003">
    <property type="protein sequence ID" value="UWM54634.1"/>
    <property type="molecule type" value="Genomic_DNA"/>
</dbReference>
<evidence type="ECO:0000313" key="3">
    <source>
        <dbReference type="EMBL" id="UWM54634.1"/>
    </source>
</evidence>
<dbReference type="Pfam" id="PF13884">
    <property type="entry name" value="Peptidase_S74"/>
    <property type="match status" value="1"/>
</dbReference>
<name>A0A9E7UBA9_9EURY</name>
<evidence type="ECO:0000313" key="4">
    <source>
        <dbReference type="Proteomes" id="UP001057580"/>
    </source>
</evidence>
<dbReference type="PROSITE" id="PS51688">
    <property type="entry name" value="ICA"/>
    <property type="match status" value="1"/>
</dbReference>
<sequence length="206" mass="21542">MPGGSVNAANGDYAFAAGRKANAEGNGTFVWGDSSDNGVTATQDDEFKVQAGGGAVIFSSSDHSSGVNLRSGSGSWSAWSTRASKANVEAVDPETVLDGVESLDISTWNYRAQGAETRHMGPMAEEFAEAFGLGADDERISNVDADGVAFAAIQGLAERLDEREARVEELESENEELRDRLSALEARVESMATTDGAASDPALADD</sequence>
<dbReference type="Proteomes" id="UP001057580">
    <property type="component" value="Chromosome"/>
</dbReference>
<keyword evidence="4" id="KW-1185">Reference proteome</keyword>
<dbReference type="SUPFAM" id="SSF75704">
    <property type="entry name" value="Mitotic arrest deficient-like 1, Mad1"/>
    <property type="match status" value="1"/>
</dbReference>
<dbReference type="GeneID" id="74945006"/>
<keyword evidence="1" id="KW-0175">Coiled coil</keyword>
<protein>
    <submittedName>
        <fullName evidence="3">Tail fiber domain-containing protein</fullName>
    </submittedName>
</protein>
<dbReference type="AlphaFoldDB" id="A0A9E7UBA9"/>
<dbReference type="KEGG" id="ssai:N0B31_21250"/>
<dbReference type="InterPro" id="IPR030392">
    <property type="entry name" value="S74_ICA"/>
</dbReference>
<reference evidence="3" key="1">
    <citation type="submission" date="2022-09" db="EMBL/GenBank/DDBJ databases">
        <title>Diverse halophilic archaea isolated from saline environments.</title>
        <authorList>
            <person name="Cui H.-L."/>
        </authorList>
    </citation>
    <scope>NUCLEOTIDE SEQUENCE</scope>
    <source>
        <strain evidence="3">ZS-35-S2</strain>
    </source>
</reference>
<evidence type="ECO:0000259" key="2">
    <source>
        <dbReference type="PROSITE" id="PS51688"/>
    </source>
</evidence>
<feature type="coiled-coil region" evidence="1">
    <location>
        <begin position="153"/>
        <end position="194"/>
    </location>
</feature>
<accession>A0A9E7UBA9</accession>